<evidence type="ECO:0000313" key="1">
    <source>
        <dbReference type="EMBL" id="GJT50743.1"/>
    </source>
</evidence>
<gene>
    <name evidence="1" type="ORF">Tco_0976900</name>
</gene>
<protein>
    <submittedName>
        <fullName evidence="1">Uncharacterized protein</fullName>
    </submittedName>
</protein>
<dbReference type="EMBL" id="BQNB010016348">
    <property type="protein sequence ID" value="GJT50743.1"/>
    <property type="molecule type" value="Genomic_DNA"/>
</dbReference>
<proteinExistence type="predicted"/>
<comment type="caution">
    <text evidence="1">The sequence shown here is derived from an EMBL/GenBank/DDBJ whole genome shotgun (WGS) entry which is preliminary data.</text>
</comment>
<evidence type="ECO:0000313" key="2">
    <source>
        <dbReference type="Proteomes" id="UP001151760"/>
    </source>
</evidence>
<keyword evidence="2" id="KW-1185">Reference proteome</keyword>
<accession>A0ABQ5EIK8</accession>
<sequence>MSIPSRPTHPSRDSISHSTRFYVRIPSLDTVVAIDPMRFFCASSLLFLQQRSIPRVRNNHRIGARRSCPAGTPVPQFDLTNLDCSLTTFVPCGQLSCSRSLSFLHIISLSHNTMVRLLLESIRIVTISTAVKNRPRLPCGASSRAPVVARCSHRSSNNPTKRPLSSHVYRIMTLAVLFRPHL</sequence>
<reference evidence="1" key="2">
    <citation type="submission" date="2022-01" db="EMBL/GenBank/DDBJ databases">
        <authorList>
            <person name="Yamashiro T."/>
            <person name="Shiraishi A."/>
            <person name="Satake H."/>
            <person name="Nakayama K."/>
        </authorList>
    </citation>
    <scope>NUCLEOTIDE SEQUENCE</scope>
</reference>
<name>A0ABQ5EIK8_9ASTR</name>
<dbReference type="Proteomes" id="UP001151760">
    <property type="component" value="Unassembled WGS sequence"/>
</dbReference>
<organism evidence="1 2">
    <name type="scientific">Tanacetum coccineum</name>
    <dbReference type="NCBI Taxonomy" id="301880"/>
    <lineage>
        <taxon>Eukaryota</taxon>
        <taxon>Viridiplantae</taxon>
        <taxon>Streptophyta</taxon>
        <taxon>Embryophyta</taxon>
        <taxon>Tracheophyta</taxon>
        <taxon>Spermatophyta</taxon>
        <taxon>Magnoliopsida</taxon>
        <taxon>eudicotyledons</taxon>
        <taxon>Gunneridae</taxon>
        <taxon>Pentapetalae</taxon>
        <taxon>asterids</taxon>
        <taxon>campanulids</taxon>
        <taxon>Asterales</taxon>
        <taxon>Asteraceae</taxon>
        <taxon>Asteroideae</taxon>
        <taxon>Anthemideae</taxon>
        <taxon>Anthemidinae</taxon>
        <taxon>Tanacetum</taxon>
    </lineage>
</organism>
<reference evidence="1" key="1">
    <citation type="journal article" date="2022" name="Int. J. Mol. Sci.">
        <title>Draft Genome of Tanacetum Coccineum: Genomic Comparison of Closely Related Tanacetum-Family Plants.</title>
        <authorList>
            <person name="Yamashiro T."/>
            <person name="Shiraishi A."/>
            <person name="Nakayama K."/>
            <person name="Satake H."/>
        </authorList>
    </citation>
    <scope>NUCLEOTIDE SEQUENCE</scope>
</reference>